<reference evidence="1 2" key="1">
    <citation type="submission" date="2016-03" db="EMBL/GenBank/DDBJ databases">
        <title>Genome sequence of Rhodococcus kyotonensis KB10.</title>
        <authorList>
            <person name="Jeong H."/>
            <person name="Hong C.E."/>
            <person name="Jo S.H."/>
            <person name="Park J.M."/>
        </authorList>
    </citation>
    <scope>NUCLEOTIDE SEQUENCE [LARGE SCALE GENOMIC DNA]</scope>
    <source>
        <strain evidence="1 2">KB10</strain>
    </source>
</reference>
<dbReference type="AlphaFoldDB" id="A0A177Y8T9"/>
<dbReference type="Gene3D" id="3.30.530.20">
    <property type="match status" value="1"/>
</dbReference>
<sequence length="156" mass="17486">MAPTGILRRTDTGVDLELTRTISAPREDVWATLTDSDRTAGWYGPWERLSENSIRVQMLFEDGAPWMDMNIDVCESPSRLAVSTTGGWQLDVRLTGATTLTLIHHLSSTEGVGEIGPGWEYYLDMMLASRDGTPLPSFDDYYPSQKEYYSTLGVER</sequence>
<organism evidence="1 2">
    <name type="scientific">Rhodococcoides kyotonense</name>
    <dbReference type="NCBI Taxonomy" id="398843"/>
    <lineage>
        <taxon>Bacteria</taxon>
        <taxon>Bacillati</taxon>
        <taxon>Actinomycetota</taxon>
        <taxon>Actinomycetes</taxon>
        <taxon>Mycobacteriales</taxon>
        <taxon>Nocardiaceae</taxon>
        <taxon>Rhodococcoides</taxon>
    </lineage>
</organism>
<proteinExistence type="predicted"/>
<comment type="caution">
    <text evidence="1">The sequence shown here is derived from an EMBL/GenBank/DDBJ whole genome shotgun (WGS) entry which is preliminary data.</text>
</comment>
<dbReference type="EMBL" id="LVHI01000032">
    <property type="protein sequence ID" value="OAK51925.1"/>
    <property type="molecule type" value="Genomic_DNA"/>
</dbReference>
<dbReference type="SUPFAM" id="SSF55961">
    <property type="entry name" value="Bet v1-like"/>
    <property type="match status" value="1"/>
</dbReference>
<protein>
    <submittedName>
        <fullName evidence="1">ATPase</fullName>
    </submittedName>
</protein>
<dbReference type="Proteomes" id="UP000077519">
    <property type="component" value="Unassembled WGS sequence"/>
</dbReference>
<dbReference type="RefSeq" id="WP_068429821.1">
    <property type="nucleotide sequence ID" value="NZ_LVHI01000032.1"/>
</dbReference>
<keyword evidence="2" id="KW-1185">Reference proteome</keyword>
<gene>
    <name evidence="1" type="ORF">A3K89_09615</name>
</gene>
<dbReference type="InterPro" id="IPR023393">
    <property type="entry name" value="START-like_dom_sf"/>
</dbReference>
<evidence type="ECO:0000313" key="1">
    <source>
        <dbReference type="EMBL" id="OAK51925.1"/>
    </source>
</evidence>
<name>A0A177Y8T9_9NOCA</name>
<evidence type="ECO:0000313" key="2">
    <source>
        <dbReference type="Proteomes" id="UP000077519"/>
    </source>
</evidence>
<accession>A0A177Y8T9</accession>